<reference evidence="1 2" key="1">
    <citation type="submission" date="2018-04" db="EMBL/GenBank/DDBJ databases">
        <title>Flavobacterium sp. nov., isolated from glacier ice.</title>
        <authorList>
            <person name="Liu Q."/>
            <person name="Xin Y.-H."/>
        </authorList>
    </citation>
    <scope>NUCLEOTIDE SEQUENCE [LARGE SCALE GENOMIC DNA]</scope>
    <source>
        <strain evidence="1 2">RB1R5</strain>
    </source>
</reference>
<dbReference type="EMBL" id="QCZI01000001">
    <property type="protein sequence ID" value="PWA07218.1"/>
    <property type="molecule type" value="Genomic_DNA"/>
</dbReference>
<dbReference type="AlphaFoldDB" id="A0A2U1JQW2"/>
<evidence type="ECO:0000313" key="1">
    <source>
        <dbReference type="EMBL" id="PWA07218.1"/>
    </source>
</evidence>
<organism evidence="1 2">
    <name type="scientific">Flavobacterium psychrotolerans</name>
    <dbReference type="NCBI Taxonomy" id="2169410"/>
    <lineage>
        <taxon>Bacteria</taxon>
        <taxon>Pseudomonadati</taxon>
        <taxon>Bacteroidota</taxon>
        <taxon>Flavobacteriia</taxon>
        <taxon>Flavobacteriales</taxon>
        <taxon>Flavobacteriaceae</taxon>
        <taxon>Flavobacterium</taxon>
    </lineage>
</organism>
<keyword evidence="2" id="KW-1185">Reference proteome</keyword>
<evidence type="ECO:0000313" key="2">
    <source>
        <dbReference type="Proteomes" id="UP000245449"/>
    </source>
</evidence>
<gene>
    <name evidence="1" type="ORF">DB895_00400</name>
</gene>
<sequence>MGYYYARVRGCSGILCFLSLRKQRYSGKPDSAVACGGGVTPKNYLYARFGGKINLLRNGFLAYFYED</sequence>
<protein>
    <submittedName>
        <fullName evidence="1">Uncharacterized protein</fullName>
    </submittedName>
</protein>
<dbReference type="Proteomes" id="UP000245449">
    <property type="component" value="Unassembled WGS sequence"/>
</dbReference>
<proteinExistence type="predicted"/>
<name>A0A2U1JQW2_9FLAO</name>
<comment type="caution">
    <text evidence="1">The sequence shown here is derived from an EMBL/GenBank/DDBJ whole genome shotgun (WGS) entry which is preliminary data.</text>
</comment>
<accession>A0A2U1JQW2</accession>